<feature type="region of interest" description="Disordered" evidence="1">
    <location>
        <begin position="75"/>
        <end position="141"/>
    </location>
</feature>
<dbReference type="Proteomes" id="UP001156398">
    <property type="component" value="Unassembled WGS sequence"/>
</dbReference>
<comment type="caution">
    <text evidence="2">The sequence shown here is derived from an EMBL/GenBank/DDBJ whole genome shotgun (WGS) entry which is preliminary data.</text>
</comment>
<proteinExistence type="predicted"/>
<evidence type="ECO:0000256" key="1">
    <source>
        <dbReference type="SAM" id="MobiDB-lite"/>
    </source>
</evidence>
<evidence type="ECO:0000313" key="2">
    <source>
        <dbReference type="EMBL" id="MDI5965571.1"/>
    </source>
</evidence>
<organism evidence="2 3">
    <name type="scientific">Streptantibioticus silvisoli</name>
    <dbReference type="NCBI Taxonomy" id="2705255"/>
    <lineage>
        <taxon>Bacteria</taxon>
        <taxon>Bacillati</taxon>
        <taxon>Actinomycetota</taxon>
        <taxon>Actinomycetes</taxon>
        <taxon>Kitasatosporales</taxon>
        <taxon>Streptomycetaceae</taxon>
        <taxon>Streptantibioticus</taxon>
    </lineage>
</organism>
<keyword evidence="3" id="KW-1185">Reference proteome</keyword>
<dbReference type="RefSeq" id="WP_271324323.1">
    <property type="nucleotide sequence ID" value="NZ_JAAGKO020000038.1"/>
</dbReference>
<protein>
    <submittedName>
        <fullName evidence="2">Uncharacterized protein</fullName>
    </submittedName>
</protein>
<sequence length="141" mass="14289">MGVLRLVNDEDLRRAAADAERAREVQAAAITRALDERGAASPGGGRLLPEAIAVRASTAPDRLTRRVEELRLKAARSAEAEAADADATGAEPADAAARDAAGTHREGAEPAAGDFRAEDVTPAADPDVADTAGGPDGPGAE</sequence>
<evidence type="ECO:0000313" key="3">
    <source>
        <dbReference type="Proteomes" id="UP001156398"/>
    </source>
</evidence>
<accession>A0ABT6W7W5</accession>
<feature type="compositionally biased region" description="Low complexity" evidence="1">
    <location>
        <begin position="120"/>
        <end position="133"/>
    </location>
</feature>
<dbReference type="EMBL" id="JAAGKO020000038">
    <property type="protein sequence ID" value="MDI5965571.1"/>
    <property type="molecule type" value="Genomic_DNA"/>
</dbReference>
<name>A0ABT6W7W5_9ACTN</name>
<feature type="compositionally biased region" description="Low complexity" evidence="1">
    <location>
        <begin position="85"/>
        <end position="100"/>
    </location>
</feature>
<gene>
    <name evidence="2" type="ORF">POF43_023070</name>
</gene>
<reference evidence="2 3" key="1">
    <citation type="submission" date="2023-05" db="EMBL/GenBank/DDBJ databases">
        <title>Streptantibioticus silvisoli sp. nov., acidotolerant actinomycetes 1 from pine litter.</title>
        <authorList>
            <person name="Swiecimska M."/>
            <person name="Golinska P."/>
            <person name="Sangal V."/>
            <person name="Wachnowicz B."/>
            <person name="Goodfellow M."/>
        </authorList>
    </citation>
    <scope>NUCLEOTIDE SEQUENCE [LARGE SCALE GENOMIC DNA]</scope>
    <source>
        <strain evidence="2 3">SL54</strain>
    </source>
</reference>